<proteinExistence type="predicted"/>
<protein>
    <submittedName>
        <fullName evidence="1">Uncharacterized protein</fullName>
    </submittedName>
</protein>
<gene>
    <name evidence="1" type="ORF">COCCADRAFT_95500</name>
</gene>
<dbReference type="RefSeq" id="XP_007712063.1">
    <property type="nucleotide sequence ID" value="XM_007713873.1"/>
</dbReference>
<dbReference type="KEGG" id="bze:COCCADRAFT_95500"/>
<organism evidence="1 2">
    <name type="scientific">Cochliobolus carbonum (strain 26-R-13)</name>
    <name type="common">Maize leaf spot fungus</name>
    <name type="synonym">Bipolaris zeicola</name>
    <dbReference type="NCBI Taxonomy" id="930089"/>
    <lineage>
        <taxon>Eukaryota</taxon>
        <taxon>Fungi</taxon>
        <taxon>Dikarya</taxon>
        <taxon>Ascomycota</taxon>
        <taxon>Pezizomycotina</taxon>
        <taxon>Dothideomycetes</taxon>
        <taxon>Pleosporomycetidae</taxon>
        <taxon>Pleosporales</taxon>
        <taxon>Pleosporineae</taxon>
        <taxon>Pleosporaceae</taxon>
        <taxon>Bipolaris</taxon>
    </lineage>
</organism>
<evidence type="ECO:0000313" key="2">
    <source>
        <dbReference type="Proteomes" id="UP000053841"/>
    </source>
</evidence>
<accession>W6Y7Y7</accession>
<dbReference type="OrthoDB" id="10477413at2759"/>
<reference evidence="1 2" key="1">
    <citation type="journal article" date="2013" name="PLoS Genet.">
        <title>Comparative genome structure, secondary metabolite, and effector coding capacity across Cochliobolus pathogens.</title>
        <authorList>
            <person name="Condon B.J."/>
            <person name="Leng Y."/>
            <person name="Wu D."/>
            <person name="Bushley K.E."/>
            <person name="Ohm R.A."/>
            <person name="Otillar R."/>
            <person name="Martin J."/>
            <person name="Schackwitz W."/>
            <person name="Grimwood J."/>
            <person name="MohdZainudin N."/>
            <person name="Xue C."/>
            <person name="Wang R."/>
            <person name="Manning V.A."/>
            <person name="Dhillon B."/>
            <person name="Tu Z.J."/>
            <person name="Steffenson B.J."/>
            <person name="Salamov A."/>
            <person name="Sun H."/>
            <person name="Lowry S."/>
            <person name="LaButti K."/>
            <person name="Han J."/>
            <person name="Copeland A."/>
            <person name="Lindquist E."/>
            <person name="Barry K."/>
            <person name="Schmutz J."/>
            <person name="Baker S.E."/>
            <person name="Ciuffetti L.M."/>
            <person name="Grigoriev I.V."/>
            <person name="Zhong S."/>
            <person name="Turgeon B.G."/>
        </authorList>
    </citation>
    <scope>NUCLEOTIDE SEQUENCE [LARGE SCALE GENOMIC DNA]</scope>
    <source>
        <strain evidence="1 2">26-R-13</strain>
    </source>
</reference>
<dbReference type="EMBL" id="KI964606">
    <property type="protein sequence ID" value="EUC33620.1"/>
    <property type="molecule type" value="Genomic_DNA"/>
</dbReference>
<feature type="non-terminal residue" evidence="1">
    <location>
        <position position="1"/>
    </location>
</feature>
<evidence type="ECO:0000313" key="1">
    <source>
        <dbReference type="EMBL" id="EUC33620.1"/>
    </source>
</evidence>
<dbReference type="Proteomes" id="UP000053841">
    <property type="component" value="Unassembled WGS sequence"/>
</dbReference>
<dbReference type="HOGENOM" id="CLU_3092861_0_0_1"/>
<sequence>KRAFRQMNSSWAVSACTQLVRQDKISFAHIVTSSDTMLPTAPPNIGQASPRD</sequence>
<name>W6Y7Y7_COCC2</name>
<dbReference type="GeneID" id="19153957"/>
<keyword evidence="2" id="KW-1185">Reference proteome</keyword>
<dbReference type="AlphaFoldDB" id="W6Y7Y7"/>